<proteinExistence type="predicted"/>
<evidence type="ECO:0000313" key="1">
    <source>
        <dbReference type="EMBL" id="CEN54155.1"/>
    </source>
</evidence>
<name>A0A0B7IQN7_9FLAO</name>
<gene>
    <name evidence="1" type="ORF">CCAND93_730024</name>
</gene>
<reference evidence="1 2" key="1">
    <citation type="submission" date="2015-01" db="EMBL/GenBank/DDBJ databases">
        <authorList>
            <person name="Xiang T."/>
            <person name="Song Y."/>
            <person name="Huang L."/>
            <person name="Wang B."/>
            <person name="Wu P."/>
        </authorList>
    </citation>
    <scope>NUCLEOTIDE SEQUENCE [LARGE SCALE GENOMIC DNA]</scope>
    <source>
        <strain evidence="1 2">CcD93</strain>
    </source>
</reference>
<evidence type="ECO:0000313" key="2">
    <source>
        <dbReference type="Proteomes" id="UP000038200"/>
    </source>
</evidence>
<dbReference type="EMBL" id="CDOL01000265">
    <property type="protein sequence ID" value="CEN54155.1"/>
    <property type="molecule type" value="Genomic_DNA"/>
</dbReference>
<organism evidence="1 2">
    <name type="scientific">Capnocytophaga canis</name>
    <dbReference type="NCBI Taxonomy" id="1848903"/>
    <lineage>
        <taxon>Bacteria</taxon>
        <taxon>Pseudomonadati</taxon>
        <taxon>Bacteroidota</taxon>
        <taxon>Flavobacteriia</taxon>
        <taxon>Flavobacteriales</taxon>
        <taxon>Flavobacteriaceae</taxon>
        <taxon>Capnocytophaga</taxon>
    </lineage>
</organism>
<dbReference type="OrthoDB" id="5519736at2"/>
<accession>A0A0B7IQN7</accession>
<dbReference type="Proteomes" id="UP000038200">
    <property type="component" value="Unassembled WGS sequence"/>
</dbReference>
<sequence length="112" mass="12572">MSKEKWIMLNYDLGLKGDYESLYCFLDNHKALDCGNCNAALKITISEDSFDAICEEVKNIIVGSVSLNQTDRIYLTLTDENGKMRGKFICGGRKRATWEGFGDVAEQSSDPF</sequence>
<dbReference type="RefSeq" id="WP_042009500.1">
    <property type="nucleotide sequence ID" value="NZ_CDOL01000265.1"/>
</dbReference>
<protein>
    <submittedName>
        <fullName evidence="1">Uncharacterized protein</fullName>
    </submittedName>
</protein>
<dbReference type="AlphaFoldDB" id="A0A0B7IQN7"/>